<dbReference type="InterPro" id="IPR017355">
    <property type="entry name" value="TNF_ligand_10/11"/>
</dbReference>
<evidence type="ECO:0000256" key="17">
    <source>
        <dbReference type="ARBA" id="ARBA00074586"/>
    </source>
</evidence>
<evidence type="ECO:0000256" key="15">
    <source>
        <dbReference type="ARBA" id="ARBA00055277"/>
    </source>
</evidence>
<keyword evidence="8 20" id="KW-0812">Transmembrane</keyword>
<evidence type="ECO:0000256" key="18">
    <source>
        <dbReference type="ARBA" id="ARBA00083215"/>
    </source>
</evidence>
<dbReference type="GO" id="GO:2001238">
    <property type="term" value="P:positive regulation of extrinsic apoptotic signaling pathway"/>
    <property type="evidence" value="ECO:0007669"/>
    <property type="project" value="UniProtKB-ARBA"/>
</dbReference>
<dbReference type="CDD" id="cd00184">
    <property type="entry name" value="TNF"/>
    <property type="match status" value="1"/>
</dbReference>
<keyword evidence="11 19" id="KW-0862">Zinc</keyword>
<keyword evidence="12" id="KW-0735">Signal-anchor</keyword>
<evidence type="ECO:0000256" key="3">
    <source>
        <dbReference type="ARBA" id="ARBA00008670"/>
    </source>
</evidence>
<dbReference type="SUPFAM" id="SSF49842">
    <property type="entry name" value="TNF-like"/>
    <property type="match status" value="1"/>
</dbReference>
<evidence type="ECO:0000256" key="10">
    <source>
        <dbReference type="ARBA" id="ARBA00022723"/>
    </source>
</evidence>
<dbReference type="AlphaFoldDB" id="A0AAD1T5W2"/>
<dbReference type="GO" id="GO:0005615">
    <property type="term" value="C:extracellular space"/>
    <property type="evidence" value="ECO:0007669"/>
    <property type="project" value="UniProtKB-KW"/>
</dbReference>
<evidence type="ECO:0000256" key="6">
    <source>
        <dbReference type="ARBA" id="ARBA00022525"/>
    </source>
</evidence>
<dbReference type="InterPro" id="IPR008983">
    <property type="entry name" value="Tumour_necrosis_fac-like_dom"/>
</dbReference>
<dbReference type="GO" id="GO:0005886">
    <property type="term" value="C:plasma membrane"/>
    <property type="evidence" value="ECO:0007669"/>
    <property type="project" value="UniProtKB-SubCell"/>
</dbReference>
<comment type="subcellular location">
    <subcellularLocation>
        <location evidence="1">Cell membrane</location>
        <topology evidence="1">Single-pass type II membrane protein</topology>
    </subcellularLocation>
    <subcellularLocation>
        <location evidence="2">Secreted</location>
    </subcellularLocation>
</comment>
<dbReference type="Gene3D" id="2.60.120.40">
    <property type="match status" value="1"/>
</dbReference>
<dbReference type="Pfam" id="PF00229">
    <property type="entry name" value="TNF"/>
    <property type="match status" value="1"/>
</dbReference>
<keyword evidence="7" id="KW-0597">Phosphoprotein</keyword>
<keyword evidence="5" id="KW-0202">Cytokine</keyword>
<evidence type="ECO:0000256" key="7">
    <source>
        <dbReference type="ARBA" id="ARBA00022553"/>
    </source>
</evidence>
<keyword evidence="23" id="KW-1185">Reference proteome</keyword>
<evidence type="ECO:0000313" key="23">
    <source>
        <dbReference type="Proteomes" id="UP001295444"/>
    </source>
</evidence>
<dbReference type="FunFam" id="2.60.120.40:FF:000014">
    <property type="entry name" value="Tumor necrosis factor ligand superfamily member"/>
    <property type="match status" value="1"/>
</dbReference>
<evidence type="ECO:0000256" key="20">
    <source>
        <dbReference type="SAM" id="Phobius"/>
    </source>
</evidence>
<dbReference type="GO" id="GO:0006955">
    <property type="term" value="P:immune response"/>
    <property type="evidence" value="ECO:0007669"/>
    <property type="project" value="InterPro"/>
</dbReference>
<dbReference type="GO" id="GO:0005164">
    <property type="term" value="F:tumor necrosis factor receptor binding"/>
    <property type="evidence" value="ECO:0007669"/>
    <property type="project" value="InterPro"/>
</dbReference>
<feature type="domain" description="THD" evidence="21">
    <location>
        <begin position="162"/>
        <end position="323"/>
    </location>
</feature>
<name>A0AAD1T5W2_PELCU</name>
<evidence type="ECO:0000256" key="1">
    <source>
        <dbReference type="ARBA" id="ARBA00004401"/>
    </source>
</evidence>
<accession>A0AAD1T5W2</accession>
<evidence type="ECO:0000256" key="8">
    <source>
        <dbReference type="ARBA" id="ARBA00022692"/>
    </source>
</evidence>
<proteinExistence type="inferred from homology"/>
<evidence type="ECO:0000256" key="9">
    <source>
        <dbReference type="ARBA" id="ARBA00022703"/>
    </source>
</evidence>
<evidence type="ECO:0000256" key="13">
    <source>
        <dbReference type="ARBA" id="ARBA00022989"/>
    </source>
</evidence>
<comment type="subunit">
    <text evidence="16">Homotrimer. One TNFSF10 homotrimer interacts with three TNFSF10A mononers. One TNFSF10 homotrimer interacts with three TNFSF10B mononers.</text>
</comment>
<evidence type="ECO:0000313" key="22">
    <source>
        <dbReference type="EMBL" id="CAH2315672.1"/>
    </source>
</evidence>
<keyword evidence="6" id="KW-0964">Secreted</keyword>
<dbReference type="Proteomes" id="UP001295444">
    <property type="component" value="Chromosome 09"/>
</dbReference>
<dbReference type="GO" id="GO:0005125">
    <property type="term" value="F:cytokine activity"/>
    <property type="evidence" value="ECO:0007669"/>
    <property type="project" value="UniProtKB-KW"/>
</dbReference>
<organism evidence="22 23">
    <name type="scientific">Pelobates cultripes</name>
    <name type="common">Western spadefoot toad</name>
    <dbReference type="NCBI Taxonomy" id="61616"/>
    <lineage>
        <taxon>Eukaryota</taxon>
        <taxon>Metazoa</taxon>
        <taxon>Chordata</taxon>
        <taxon>Craniata</taxon>
        <taxon>Vertebrata</taxon>
        <taxon>Euteleostomi</taxon>
        <taxon>Amphibia</taxon>
        <taxon>Batrachia</taxon>
        <taxon>Anura</taxon>
        <taxon>Pelobatoidea</taxon>
        <taxon>Pelobatidae</taxon>
        <taxon>Pelobates</taxon>
    </lineage>
</organism>
<dbReference type="GO" id="GO:0006915">
    <property type="term" value="P:apoptotic process"/>
    <property type="evidence" value="ECO:0007669"/>
    <property type="project" value="UniProtKB-KW"/>
</dbReference>
<dbReference type="PIRSF" id="PIRSF038013">
    <property type="entry name" value="TNF10_TNF11"/>
    <property type="match status" value="1"/>
</dbReference>
<keyword evidence="9" id="KW-0053">Apoptosis</keyword>
<evidence type="ECO:0000259" key="21">
    <source>
        <dbReference type="PROSITE" id="PS50049"/>
    </source>
</evidence>
<evidence type="ECO:0000256" key="12">
    <source>
        <dbReference type="ARBA" id="ARBA00022968"/>
    </source>
</evidence>
<evidence type="ECO:0000256" key="11">
    <source>
        <dbReference type="ARBA" id="ARBA00022833"/>
    </source>
</evidence>
<keyword evidence="13 20" id="KW-1133">Transmembrane helix</keyword>
<evidence type="ECO:0000256" key="2">
    <source>
        <dbReference type="ARBA" id="ARBA00004613"/>
    </source>
</evidence>
<evidence type="ECO:0000256" key="19">
    <source>
        <dbReference type="PIRSR" id="PIRSR038013-50"/>
    </source>
</evidence>
<feature type="binding site" evidence="19">
    <location>
        <position position="273"/>
    </location>
    <ligand>
        <name>Zn(2+)</name>
        <dbReference type="ChEBI" id="CHEBI:29105"/>
        <note>ligand shared between all trimeric partners</note>
    </ligand>
</feature>
<dbReference type="PANTHER" id="PTHR11471:SF28">
    <property type="entry name" value="DEATH LIGAND 1B-RELATED"/>
    <property type="match status" value="1"/>
</dbReference>
<evidence type="ECO:0000256" key="14">
    <source>
        <dbReference type="ARBA" id="ARBA00023136"/>
    </source>
</evidence>
<protein>
    <recommendedName>
        <fullName evidence="17">Tumor necrosis factor ligand superfamily member 10</fullName>
    </recommendedName>
    <alternativeName>
        <fullName evidence="18">TNF-related apoptosis-inducing ligand</fullName>
    </alternativeName>
</protein>
<dbReference type="PANTHER" id="PTHR11471">
    <property type="entry name" value="TUMOR NECROSIS FACTOR FAMILY MEMBER"/>
    <property type="match status" value="1"/>
</dbReference>
<dbReference type="InterPro" id="IPR006052">
    <property type="entry name" value="TNF_dom"/>
</dbReference>
<comment type="similarity">
    <text evidence="3">Belongs to the tumor necrosis factor family.</text>
</comment>
<dbReference type="PROSITE" id="PS50049">
    <property type="entry name" value="THD_2"/>
    <property type="match status" value="1"/>
</dbReference>
<keyword evidence="4" id="KW-1003">Cell membrane</keyword>
<dbReference type="SMART" id="SM00207">
    <property type="entry name" value="TNF"/>
    <property type="match status" value="1"/>
</dbReference>
<keyword evidence="14 20" id="KW-0472">Membrane</keyword>
<reference evidence="22" key="1">
    <citation type="submission" date="2022-03" db="EMBL/GenBank/DDBJ databases">
        <authorList>
            <person name="Alioto T."/>
            <person name="Alioto T."/>
            <person name="Gomez Garrido J."/>
        </authorList>
    </citation>
    <scope>NUCLEOTIDE SEQUENCE</scope>
</reference>
<dbReference type="EMBL" id="OW240920">
    <property type="protein sequence ID" value="CAH2315672.1"/>
    <property type="molecule type" value="Genomic_DNA"/>
</dbReference>
<sequence>MGTQEYYRTDSTDSTVTMLKPEKESVVEITEKKTKYLLRRECSTLWMSVTVGIAILLVIVSDIALFMHFTAAISKVQTQGMWDKLHCLQIINTMGGVSPDAEFDLDEFNKKESCQKLISSITSYVTQVAGSVIQREKELDVRRRNNTYPTDIIPSRGNNPKSSAHLMLQTSSRLVREISGDEKLASTSCRFPIQTWDDSNSLSHIQGISYKNGRLKILQDGKYYIYSQIYFRFPQETSGTSPADSHHQMVQCIHKKTSYIKPILLLKGVGTKCWEPNALYGLHSIHHGGLFDLKSGDELFVSVSSLELVYAEGASSFFGAFKLDL</sequence>
<comment type="function">
    <text evidence="15">Cytokine that binds to TNFRSF10A/TRAILR1, TNFRSF10B/TRAILR2, TNFRSF10C/TRAILR3, TNFRSF10D/TRAILR4 and possibly also to TNFRSF11B/OPG. Induces apoptosis. Its activity may be modulated by binding to the decoy receptors TNFRSF10C/TRAILR3, TNFRSF10D/TRAILR4 and TNFRSF11B/OPG that cannot induce apoptosis.</text>
</comment>
<evidence type="ECO:0000256" key="16">
    <source>
        <dbReference type="ARBA" id="ARBA00063957"/>
    </source>
</evidence>
<keyword evidence="10 19" id="KW-0479">Metal-binding</keyword>
<feature type="transmembrane region" description="Helical" evidence="20">
    <location>
        <begin position="45"/>
        <end position="69"/>
    </location>
</feature>
<evidence type="ECO:0000256" key="4">
    <source>
        <dbReference type="ARBA" id="ARBA00022475"/>
    </source>
</evidence>
<dbReference type="GO" id="GO:0046872">
    <property type="term" value="F:metal ion binding"/>
    <property type="evidence" value="ECO:0007669"/>
    <property type="project" value="UniProtKB-KW"/>
</dbReference>
<evidence type="ECO:0000256" key="5">
    <source>
        <dbReference type="ARBA" id="ARBA00022514"/>
    </source>
</evidence>
<gene>
    <name evidence="22" type="ORF">PECUL_23A023297</name>
</gene>